<keyword evidence="2" id="KW-0677">Repeat</keyword>
<dbReference type="Gene3D" id="3.80.10.10">
    <property type="entry name" value="Ribonuclease Inhibitor"/>
    <property type="match status" value="1"/>
</dbReference>
<dbReference type="Pfam" id="PF13855">
    <property type="entry name" value="LRR_8"/>
    <property type="match status" value="1"/>
</dbReference>
<protein>
    <submittedName>
        <fullName evidence="3">Uncharacterized protein</fullName>
    </submittedName>
</protein>
<evidence type="ECO:0000256" key="1">
    <source>
        <dbReference type="ARBA" id="ARBA00022614"/>
    </source>
</evidence>
<reference evidence="3" key="1">
    <citation type="submission" date="2020-08" db="EMBL/GenBank/DDBJ databases">
        <title>Multicomponent nature underlies the extraordinary mechanical properties of spider dragline silk.</title>
        <authorList>
            <person name="Kono N."/>
            <person name="Nakamura H."/>
            <person name="Mori M."/>
            <person name="Yoshida Y."/>
            <person name="Ohtoshi R."/>
            <person name="Malay A.D."/>
            <person name="Moran D.A.P."/>
            <person name="Tomita M."/>
            <person name="Numata K."/>
            <person name="Arakawa K."/>
        </authorList>
    </citation>
    <scope>NUCLEOTIDE SEQUENCE</scope>
</reference>
<keyword evidence="4" id="KW-1185">Reference proteome</keyword>
<accession>A0A8X6VQJ6</accession>
<dbReference type="InterPro" id="IPR050333">
    <property type="entry name" value="SLRP"/>
</dbReference>
<evidence type="ECO:0000256" key="2">
    <source>
        <dbReference type="ARBA" id="ARBA00022737"/>
    </source>
</evidence>
<organism evidence="3 4">
    <name type="scientific">Trichonephila clavipes</name>
    <name type="common">Golden silk orbweaver</name>
    <name type="synonym">Nephila clavipes</name>
    <dbReference type="NCBI Taxonomy" id="2585209"/>
    <lineage>
        <taxon>Eukaryota</taxon>
        <taxon>Metazoa</taxon>
        <taxon>Ecdysozoa</taxon>
        <taxon>Arthropoda</taxon>
        <taxon>Chelicerata</taxon>
        <taxon>Arachnida</taxon>
        <taxon>Araneae</taxon>
        <taxon>Araneomorphae</taxon>
        <taxon>Entelegynae</taxon>
        <taxon>Araneoidea</taxon>
        <taxon>Nephilidae</taxon>
        <taxon>Trichonephila</taxon>
    </lineage>
</organism>
<dbReference type="AlphaFoldDB" id="A0A8X6VQJ6"/>
<dbReference type="Proteomes" id="UP000887159">
    <property type="component" value="Unassembled WGS sequence"/>
</dbReference>
<sequence>MADYKNSEKSDLLFLPMTSQIVMVEPRRGCVPKRYLFRRTPAHTIFASLHQQICDIDSFHKPTDNRGLGLLDSNPSRSTRVKSECPPEENIQPCRCETPNHPTIVCSGITKMETINDVFEKSNDIRFKYFILENSALQYLPAYSLVSKRVLGLMIMNTTLTGLFDEVPSSSNTVEMFALNDVVIQRAIQWSMFQKLTKLKEIQLVNITIKKLGKEFINNINQGISSIFLSGNKMTSVAEGAFVNLNNLEFLSILNNDLKTLTRSMFGRPASIKYFEFM</sequence>
<gene>
    <name evidence="3" type="primary">AVEN_131899_1</name>
    <name evidence="3" type="ORF">TNCV_3383811</name>
</gene>
<dbReference type="InterPro" id="IPR001611">
    <property type="entry name" value="Leu-rich_rpt"/>
</dbReference>
<dbReference type="SUPFAM" id="SSF52058">
    <property type="entry name" value="L domain-like"/>
    <property type="match status" value="1"/>
</dbReference>
<dbReference type="InterPro" id="IPR032675">
    <property type="entry name" value="LRR_dom_sf"/>
</dbReference>
<proteinExistence type="predicted"/>
<keyword evidence="1" id="KW-0433">Leucine-rich repeat</keyword>
<evidence type="ECO:0000313" key="4">
    <source>
        <dbReference type="Proteomes" id="UP000887159"/>
    </source>
</evidence>
<dbReference type="PANTHER" id="PTHR45712">
    <property type="entry name" value="AGAP008170-PA"/>
    <property type="match status" value="1"/>
</dbReference>
<dbReference type="EMBL" id="BMAU01021347">
    <property type="protein sequence ID" value="GFY17888.1"/>
    <property type="molecule type" value="Genomic_DNA"/>
</dbReference>
<dbReference type="PANTHER" id="PTHR45712:SF22">
    <property type="entry name" value="INSULIN-LIKE GROWTH FACTOR-BINDING PROTEIN COMPLEX ACID LABILE SUBUNIT"/>
    <property type="match status" value="1"/>
</dbReference>
<comment type="caution">
    <text evidence="3">The sequence shown here is derived from an EMBL/GenBank/DDBJ whole genome shotgun (WGS) entry which is preliminary data.</text>
</comment>
<name>A0A8X6VQJ6_TRICX</name>
<evidence type="ECO:0000313" key="3">
    <source>
        <dbReference type="EMBL" id="GFY17888.1"/>
    </source>
</evidence>